<comment type="caution">
    <text evidence="5">The sequence shown here is derived from an EMBL/GenBank/DDBJ whole genome shotgun (WGS) entry which is preliminary data.</text>
</comment>
<dbReference type="NCBIfam" id="TIGR00685">
    <property type="entry name" value="T6PP"/>
    <property type="match status" value="1"/>
</dbReference>
<keyword evidence="3 4" id="KW-0378">Hydrolase</keyword>
<dbReference type="InterPro" id="IPR003337">
    <property type="entry name" value="Trehalose_PPase"/>
</dbReference>
<dbReference type="PANTHER" id="PTHR43768:SF3">
    <property type="entry name" value="TREHALOSE 6-PHOSPHATE PHOSPHATASE"/>
    <property type="match status" value="1"/>
</dbReference>
<comment type="similarity">
    <text evidence="2 4">Belongs to the trehalose phosphatase family.</text>
</comment>
<dbReference type="SUPFAM" id="SSF56784">
    <property type="entry name" value="HAD-like"/>
    <property type="match status" value="1"/>
</dbReference>
<comment type="function">
    <text evidence="4">Removes the phosphate from trehalose 6-phosphate to produce free trehalose.</text>
</comment>
<keyword evidence="4" id="KW-0460">Magnesium</keyword>
<reference evidence="5 6" key="1">
    <citation type="submission" date="2017-09" db="EMBL/GenBank/DDBJ databases">
        <title>Sphingomonas adhaesiva DSM 7418, whole genome shotgun sequence.</title>
        <authorList>
            <person name="Feng G."/>
            <person name="Zhu H."/>
        </authorList>
    </citation>
    <scope>NUCLEOTIDE SEQUENCE [LARGE SCALE GENOMIC DNA]</scope>
    <source>
        <strain evidence="5 6">DSM 7418</strain>
    </source>
</reference>
<gene>
    <name evidence="5" type="primary">otsB</name>
    <name evidence="5" type="ORF">COA07_13845</name>
</gene>
<dbReference type="InterPro" id="IPR044651">
    <property type="entry name" value="OTSB-like"/>
</dbReference>
<dbReference type="InterPro" id="IPR036412">
    <property type="entry name" value="HAD-like_sf"/>
</dbReference>
<dbReference type="AlphaFoldDB" id="A0A2A4I4N8"/>
<evidence type="ECO:0000256" key="4">
    <source>
        <dbReference type="RuleBase" id="RU361117"/>
    </source>
</evidence>
<sequence>MSAPLPPPPADLLAGASLFLDFDGTLVELAATPDAVVVAPELPALLERLAARLPGGVAIVSGRPVHEVRALIAPAALVIAGSHGLEIADADGTVHAPDRPAALDAALAAAHDLAAAHHGVLVEDKPFGVGLHYRRAAHAGDAAAALADTLAARHGLVVQHGKMVVELRLPGRDKGAAVDLLMTEPERRHARPVFMGDDVTDEAGFHAARALGGAGVLIGAPRATAASFRLAGVADALAFLDAAARGNA</sequence>
<dbReference type="PANTHER" id="PTHR43768">
    <property type="entry name" value="TREHALOSE 6-PHOSPHATE PHOSPHATASE"/>
    <property type="match status" value="1"/>
</dbReference>
<comment type="pathway">
    <text evidence="1 4">Glycan biosynthesis; trehalose biosynthesis.</text>
</comment>
<organism evidence="5 6">
    <name type="scientific">Sphingomonas adhaesiva</name>
    <dbReference type="NCBI Taxonomy" id="28212"/>
    <lineage>
        <taxon>Bacteria</taxon>
        <taxon>Pseudomonadati</taxon>
        <taxon>Pseudomonadota</taxon>
        <taxon>Alphaproteobacteria</taxon>
        <taxon>Sphingomonadales</taxon>
        <taxon>Sphingomonadaceae</taxon>
        <taxon>Sphingomonas</taxon>
    </lineage>
</organism>
<dbReference type="Pfam" id="PF02358">
    <property type="entry name" value="Trehalose_PPase"/>
    <property type="match status" value="1"/>
</dbReference>
<keyword evidence="6" id="KW-1185">Reference proteome</keyword>
<evidence type="ECO:0000256" key="1">
    <source>
        <dbReference type="ARBA" id="ARBA00005199"/>
    </source>
</evidence>
<accession>A0A2A4I4N8</accession>
<comment type="catalytic activity">
    <reaction evidence="4">
        <text>alpha,alpha-trehalose 6-phosphate + H2O = alpha,alpha-trehalose + phosphate</text>
        <dbReference type="Rhea" id="RHEA:23420"/>
        <dbReference type="ChEBI" id="CHEBI:15377"/>
        <dbReference type="ChEBI" id="CHEBI:16551"/>
        <dbReference type="ChEBI" id="CHEBI:43474"/>
        <dbReference type="ChEBI" id="CHEBI:58429"/>
        <dbReference type="EC" id="3.1.3.12"/>
    </reaction>
</comment>
<dbReference type="GO" id="GO:0046872">
    <property type="term" value="F:metal ion binding"/>
    <property type="evidence" value="ECO:0007669"/>
    <property type="project" value="UniProtKB-KW"/>
</dbReference>
<keyword evidence="4" id="KW-0479">Metal-binding</keyword>
<dbReference type="EC" id="3.1.3.12" evidence="4"/>
<dbReference type="EMBL" id="NWVC01000007">
    <property type="protein sequence ID" value="PCG13591.1"/>
    <property type="molecule type" value="Genomic_DNA"/>
</dbReference>
<dbReference type="Gene3D" id="3.30.70.1020">
    <property type="entry name" value="Trehalose-6-phosphate phosphatase related protein, domain 2"/>
    <property type="match status" value="1"/>
</dbReference>
<protein>
    <recommendedName>
        <fullName evidence="4">Trehalose 6-phosphate phosphatase</fullName>
        <ecNumber evidence="4">3.1.3.12</ecNumber>
    </recommendedName>
</protein>
<dbReference type="GO" id="GO:0004805">
    <property type="term" value="F:trehalose-phosphatase activity"/>
    <property type="evidence" value="ECO:0007669"/>
    <property type="project" value="UniProtKB-EC"/>
</dbReference>
<evidence type="ECO:0000313" key="5">
    <source>
        <dbReference type="EMBL" id="PCG13591.1"/>
    </source>
</evidence>
<dbReference type="Proteomes" id="UP000218323">
    <property type="component" value="Unassembled WGS sequence"/>
</dbReference>
<name>A0A2A4I4N8_9SPHN</name>
<dbReference type="InterPro" id="IPR023214">
    <property type="entry name" value="HAD_sf"/>
</dbReference>
<dbReference type="GO" id="GO:0005992">
    <property type="term" value="P:trehalose biosynthetic process"/>
    <property type="evidence" value="ECO:0007669"/>
    <property type="project" value="UniProtKB-UniPathway"/>
</dbReference>
<evidence type="ECO:0000313" key="6">
    <source>
        <dbReference type="Proteomes" id="UP000218323"/>
    </source>
</evidence>
<dbReference type="NCBIfam" id="TIGR01484">
    <property type="entry name" value="HAD-SF-IIB"/>
    <property type="match status" value="1"/>
</dbReference>
<evidence type="ECO:0000256" key="3">
    <source>
        <dbReference type="ARBA" id="ARBA00022801"/>
    </source>
</evidence>
<dbReference type="RefSeq" id="WP_066706436.1">
    <property type="nucleotide sequence ID" value="NZ_JBHIWA010000012.1"/>
</dbReference>
<dbReference type="UniPathway" id="UPA00299"/>
<evidence type="ECO:0000256" key="2">
    <source>
        <dbReference type="ARBA" id="ARBA00008770"/>
    </source>
</evidence>
<dbReference type="Gene3D" id="3.40.50.1000">
    <property type="entry name" value="HAD superfamily/HAD-like"/>
    <property type="match status" value="1"/>
</dbReference>
<proteinExistence type="inferred from homology"/>
<comment type="cofactor">
    <cofactor evidence="4">
        <name>Mg(2+)</name>
        <dbReference type="ChEBI" id="CHEBI:18420"/>
    </cofactor>
</comment>
<dbReference type="InterPro" id="IPR006379">
    <property type="entry name" value="HAD-SF_hydro_IIB"/>
</dbReference>